<dbReference type="PANTHER" id="PTHR30605:SF0">
    <property type="entry name" value="ANHYDRO-N-ACETYLMURAMIC ACID KINASE"/>
    <property type="match status" value="1"/>
</dbReference>
<evidence type="ECO:0000313" key="2">
    <source>
        <dbReference type="EMBL" id="GAX91732.1"/>
    </source>
</evidence>
<dbReference type="GO" id="GO:0009254">
    <property type="term" value="P:peptidoglycan turnover"/>
    <property type="evidence" value="ECO:0007669"/>
    <property type="project" value="UniProtKB-UniRule"/>
</dbReference>
<dbReference type="CDD" id="cd24050">
    <property type="entry name" value="ASKHA_NBD_ANMK"/>
    <property type="match status" value="1"/>
</dbReference>
<sequence length="385" mass="42217">MTCIGLMSGTSVDGIDVAIVGISGKPPELKVRLRHFEAIPYEEEIRERIFRLFRPETSSVLEICDMNFALGHVYADAVLQTIRSSGIDPSEIAFISSHGQTVYHNPVPTRIGKYEITSTLQLGEASVIAEKTRIPVISDFRVRDMAAGGQGAPLVPFVDALLFSHPTKGRIAVNLGGIANLTVLPAGGSPDRCIAFDTGPANMIIDGLVRRITRGESEYDRDGEMARAGKVQEEYLKKWMALPYFAQRPPKSTGRELFGEQCVEEWWVDSQRLGIPPEDLVATATEYTIRTLAQAIRDFVLPHYDVEEVIAGGGGSYNPVLLEGIQKELPGLKIVRQEETGISADAKEAVAFAVLGYECYHRRPNNLPSATGAKHPVVMGKIVWK</sequence>
<dbReference type="UniPathway" id="UPA00343"/>
<dbReference type="GO" id="GO:0016301">
    <property type="term" value="F:kinase activity"/>
    <property type="evidence" value="ECO:0007669"/>
    <property type="project" value="UniProtKB-KW"/>
</dbReference>
<dbReference type="UniPathway" id="UPA00544"/>
<dbReference type="EMBL" id="BDUF01000109">
    <property type="protein sequence ID" value="GAX91732.1"/>
    <property type="molecule type" value="Genomic_DNA"/>
</dbReference>
<dbReference type="GO" id="GO:0097175">
    <property type="term" value="P:1,6-anhydro-N-acetyl-beta-muramic acid catabolic process"/>
    <property type="evidence" value="ECO:0007669"/>
    <property type="project" value="UniProtKB-UniRule"/>
</dbReference>
<dbReference type="InterPro" id="IPR043129">
    <property type="entry name" value="ATPase_NBD"/>
</dbReference>
<name>A0A292YEL7_9BACL</name>
<accession>A0A292YEL7</accession>
<dbReference type="Proteomes" id="UP000217785">
    <property type="component" value="Unassembled WGS sequence"/>
</dbReference>
<dbReference type="HAMAP" id="MF_01270">
    <property type="entry name" value="AnhMurNAc_kinase"/>
    <property type="match status" value="1"/>
</dbReference>
<dbReference type="NCBIfam" id="NF007148">
    <property type="entry name" value="PRK09585.3-2"/>
    <property type="match status" value="1"/>
</dbReference>
<feature type="binding site" evidence="1">
    <location>
        <begin position="9"/>
        <end position="16"/>
    </location>
    <ligand>
        <name>ATP</name>
        <dbReference type="ChEBI" id="CHEBI:30616"/>
    </ligand>
</feature>
<dbReference type="Pfam" id="PF03702">
    <property type="entry name" value="AnmK"/>
    <property type="match status" value="1"/>
</dbReference>
<keyword evidence="1" id="KW-0808">Transferase</keyword>
<dbReference type="Gene3D" id="3.30.420.40">
    <property type="match status" value="2"/>
</dbReference>
<organism evidence="2 3">
    <name type="scientific">Effusibacillus lacus</name>
    <dbReference type="NCBI Taxonomy" id="1348429"/>
    <lineage>
        <taxon>Bacteria</taxon>
        <taxon>Bacillati</taxon>
        <taxon>Bacillota</taxon>
        <taxon>Bacilli</taxon>
        <taxon>Bacillales</taxon>
        <taxon>Alicyclobacillaceae</taxon>
        <taxon>Effusibacillus</taxon>
    </lineage>
</organism>
<comment type="similarity">
    <text evidence="1">Belongs to the anhydro-N-acetylmuramic acid kinase family.</text>
</comment>
<comment type="pathway">
    <text evidence="1">Cell wall biogenesis; peptidoglycan recycling.</text>
</comment>
<dbReference type="GO" id="GO:0006040">
    <property type="term" value="P:amino sugar metabolic process"/>
    <property type="evidence" value="ECO:0007669"/>
    <property type="project" value="InterPro"/>
</dbReference>
<dbReference type="EC" id="2.7.1.170" evidence="1"/>
<keyword evidence="3" id="KW-1185">Reference proteome</keyword>
<dbReference type="GO" id="GO:0016773">
    <property type="term" value="F:phosphotransferase activity, alcohol group as acceptor"/>
    <property type="evidence" value="ECO:0007669"/>
    <property type="project" value="UniProtKB-UniRule"/>
</dbReference>
<keyword evidence="1 2" id="KW-0418">Kinase</keyword>
<comment type="caution">
    <text evidence="2">The sequence shown here is derived from an EMBL/GenBank/DDBJ whole genome shotgun (WGS) entry which is preliminary data.</text>
</comment>
<evidence type="ECO:0000313" key="3">
    <source>
        <dbReference type="Proteomes" id="UP000217785"/>
    </source>
</evidence>
<keyword evidence="1" id="KW-0119">Carbohydrate metabolism</keyword>
<comment type="pathway">
    <text evidence="1">Amino-sugar metabolism; 1,6-anhydro-N-acetylmuramate degradation.</text>
</comment>
<dbReference type="PANTHER" id="PTHR30605">
    <property type="entry name" value="ANHYDRO-N-ACETYLMURAMIC ACID KINASE"/>
    <property type="match status" value="1"/>
</dbReference>
<keyword evidence="1" id="KW-0067">ATP-binding</keyword>
<comment type="catalytic activity">
    <reaction evidence="1">
        <text>1,6-anhydro-N-acetyl-beta-muramate + ATP + H2O = N-acetyl-D-muramate 6-phosphate + ADP + H(+)</text>
        <dbReference type="Rhea" id="RHEA:24952"/>
        <dbReference type="ChEBI" id="CHEBI:15377"/>
        <dbReference type="ChEBI" id="CHEBI:15378"/>
        <dbReference type="ChEBI" id="CHEBI:30616"/>
        <dbReference type="ChEBI" id="CHEBI:58690"/>
        <dbReference type="ChEBI" id="CHEBI:58722"/>
        <dbReference type="ChEBI" id="CHEBI:456216"/>
        <dbReference type="EC" id="2.7.1.170"/>
    </reaction>
</comment>
<gene>
    <name evidence="1" type="primary">anmK</name>
    <name evidence="2" type="ORF">EFBL_3423</name>
</gene>
<protein>
    <recommendedName>
        <fullName evidence="1">Anhydro-N-acetylmuramic acid kinase</fullName>
        <ecNumber evidence="1">2.7.1.170</ecNumber>
    </recommendedName>
    <alternativeName>
        <fullName evidence="1">AnhMurNAc kinase</fullName>
    </alternativeName>
</protein>
<evidence type="ECO:0000256" key="1">
    <source>
        <dbReference type="HAMAP-Rule" id="MF_01270"/>
    </source>
</evidence>
<comment type="function">
    <text evidence="1">Catalyzes the specific phosphorylation of 1,6-anhydro-N-acetylmuramic acid (anhMurNAc) with the simultaneous cleavage of the 1,6-anhydro ring, generating MurNAc-6-P. Is required for the utilization of anhMurNAc either imported from the medium or derived from its own cell wall murein, and thus plays a role in cell wall recycling.</text>
</comment>
<proteinExistence type="inferred from homology"/>
<reference evidence="3" key="1">
    <citation type="submission" date="2017-07" db="EMBL/GenBank/DDBJ databases">
        <title>Draft genome sequence of Effusibacillus lacus strain skLN1.</title>
        <authorList>
            <person name="Watanabe M."/>
            <person name="Kojima H."/>
            <person name="Fukui M."/>
        </authorList>
    </citation>
    <scope>NUCLEOTIDE SEQUENCE [LARGE SCALE GENOMIC DNA]</scope>
    <source>
        <strain evidence="3">skLN1</strain>
    </source>
</reference>
<dbReference type="InterPro" id="IPR005338">
    <property type="entry name" value="Anhydro_N_Ac-Mur_kinase"/>
</dbReference>
<dbReference type="NCBIfam" id="NF007142">
    <property type="entry name" value="PRK09585.2-1"/>
    <property type="match status" value="1"/>
</dbReference>
<dbReference type="SUPFAM" id="SSF53067">
    <property type="entry name" value="Actin-like ATPase domain"/>
    <property type="match status" value="1"/>
</dbReference>
<dbReference type="AlphaFoldDB" id="A0A292YEL7"/>
<keyword evidence="1" id="KW-0547">Nucleotide-binding</keyword>
<dbReference type="GO" id="GO:0005524">
    <property type="term" value="F:ATP binding"/>
    <property type="evidence" value="ECO:0007669"/>
    <property type="project" value="UniProtKB-UniRule"/>
</dbReference>